<protein>
    <submittedName>
        <fullName evidence="2">Uncharacterized protein</fullName>
    </submittedName>
</protein>
<sequence>MPLFSSLSTKESKEGSNHHNKLGKSAHARAASLTGRKGSIGGKNTRVDEDASIKAMAGSRSQLQQDDSTGTEYVKPMTPKSLRQQSMDQMEDQDVPPTPPPHEVGGYAVTNDEVHNPDSHNGSLHTNSSATWREKPDAAAMRNRAANANDAGHTEMAGAGLDYGHQNDAHVLSGNKMIDLATARQKVQFAIEAELAADRALELARKAVEEARSIVGALERQAHQEFERAHARRMETAGVVKDLEKLGRHSH</sequence>
<evidence type="ECO:0000313" key="3">
    <source>
        <dbReference type="Proteomes" id="UP000054097"/>
    </source>
</evidence>
<feature type="compositionally biased region" description="Polar residues" evidence="1">
    <location>
        <begin position="59"/>
        <end position="71"/>
    </location>
</feature>
<dbReference type="EMBL" id="KN824284">
    <property type="protein sequence ID" value="KIM30573.1"/>
    <property type="molecule type" value="Genomic_DNA"/>
</dbReference>
<proteinExistence type="predicted"/>
<gene>
    <name evidence="2" type="ORF">M408DRAFT_22057</name>
</gene>
<name>A0A0C2WWT7_SERVB</name>
<evidence type="ECO:0000256" key="1">
    <source>
        <dbReference type="SAM" id="MobiDB-lite"/>
    </source>
</evidence>
<accession>A0A0C2WWT7</accession>
<keyword evidence="3" id="KW-1185">Reference proteome</keyword>
<dbReference type="HOGENOM" id="CLU_083388_0_0_1"/>
<feature type="compositionally biased region" description="Basic residues" evidence="1">
    <location>
        <begin position="18"/>
        <end position="27"/>
    </location>
</feature>
<dbReference type="AlphaFoldDB" id="A0A0C2WWT7"/>
<feature type="region of interest" description="Disordered" evidence="1">
    <location>
        <begin position="1"/>
        <end position="99"/>
    </location>
</feature>
<evidence type="ECO:0000313" key="2">
    <source>
        <dbReference type="EMBL" id="KIM30573.1"/>
    </source>
</evidence>
<reference evidence="2 3" key="1">
    <citation type="submission" date="2014-04" db="EMBL/GenBank/DDBJ databases">
        <authorList>
            <consortium name="DOE Joint Genome Institute"/>
            <person name="Kuo A."/>
            <person name="Zuccaro A."/>
            <person name="Kohler A."/>
            <person name="Nagy L.G."/>
            <person name="Floudas D."/>
            <person name="Copeland A."/>
            <person name="Barry K.W."/>
            <person name="Cichocki N."/>
            <person name="Veneault-Fourrey C."/>
            <person name="LaButti K."/>
            <person name="Lindquist E.A."/>
            <person name="Lipzen A."/>
            <person name="Lundell T."/>
            <person name="Morin E."/>
            <person name="Murat C."/>
            <person name="Sun H."/>
            <person name="Tunlid A."/>
            <person name="Henrissat B."/>
            <person name="Grigoriev I.V."/>
            <person name="Hibbett D.S."/>
            <person name="Martin F."/>
            <person name="Nordberg H.P."/>
            <person name="Cantor M.N."/>
            <person name="Hua S.X."/>
        </authorList>
    </citation>
    <scope>NUCLEOTIDE SEQUENCE [LARGE SCALE GENOMIC DNA]</scope>
    <source>
        <strain evidence="2 3">MAFF 305830</strain>
    </source>
</reference>
<reference evidence="3" key="2">
    <citation type="submission" date="2015-01" db="EMBL/GenBank/DDBJ databases">
        <title>Evolutionary Origins and Diversification of the Mycorrhizal Mutualists.</title>
        <authorList>
            <consortium name="DOE Joint Genome Institute"/>
            <consortium name="Mycorrhizal Genomics Consortium"/>
            <person name="Kohler A."/>
            <person name="Kuo A."/>
            <person name="Nagy L.G."/>
            <person name="Floudas D."/>
            <person name="Copeland A."/>
            <person name="Barry K.W."/>
            <person name="Cichocki N."/>
            <person name="Veneault-Fourrey C."/>
            <person name="LaButti K."/>
            <person name="Lindquist E.A."/>
            <person name="Lipzen A."/>
            <person name="Lundell T."/>
            <person name="Morin E."/>
            <person name="Murat C."/>
            <person name="Riley R."/>
            <person name="Ohm R."/>
            <person name="Sun H."/>
            <person name="Tunlid A."/>
            <person name="Henrissat B."/>
            <person name="Grigoriev I.V."/>
            <person name="Hibbett D.S."/>
            <person name="Martin F."/>
        </authorList>
    </citation>
    <scope>NUCLEOTIDE SEQUENCE [LARGE SCALE GENOMIC DNA]</scope>
    <source>
        <strain evidence="3">MAFF 305830</strain>
    </source>
</reference>
<dbReference type="OrthoDB" id="3211582at2759"/>
<dbReference type="Proteomes" id="UP000054097">
    <property type="component" value="Unassembled WGS sequence"/>
</dbReference>
<organism evidence="2 3">
    <name type="scientific">Serendipita vermifera MAFF 305830</name>
    <dbReference type="NCBI Taxonomy" id="933852"/>
    <lineage>
        <taxon>Eukaryota</taxon>
        <taxon>Fungi</taxon>
        <taxon>Dikarya</taxon>
        <taxon>Basidiomycota</taxon>
        <taxon>Agaricomycotina</taxon>
        <taxon>Agaricomycetes</taxon>
        <taxon>Sebacinales</taxon>
        <taxon>Serendipitaceae</taxon>
        <taxon>Serendipita</taxon>
    </lineage>
</organism>